<protein>
    <recommendedName>
        <fullName evidence="5">Chlororespiratory reduction 4</fullName>
    </recommendedName>
</protein>
<dbReference type="FunFam" id="1.25.40.10:FF:000285">
    <property type="entry name" value="Pentatricopeptide repeat-containing protein, chloroplastic"/>
    <property type="match status" value="1"/>
</dbReference>
<feature type="repeat" description="PPR" evidence="2">
    <location>
        <begin position="267"/>
        <end position="297"/>
    </location>
</feature>
<feature type="repeat" description="PPR" evidence="2">
    <location>
        <begin position="354"/>
        <end position="388"/>
    </location>
</feature>
<sequence length="629" mass="70638">MLLKSKPPMFIVSRSLAFDTATHSYADGSDNSKQLLTHKLLSLLKQCSSSKSLKQVHSQMLINSIEKPNFLLSKLVDLKDFAYASLLFSQTPEPNDFSYNVMIHGLTNTWHNFSLTLEFYFQMKLSGKKPNNFTYPFLLISCANLPSLDQGRRAHSLIFKSALDFDCHTRHSLITMYARCGELGDARKVFDEITDRDLVSWNSMISGYSKMGFAADAVNLYRRMRLAGFEPDEMTLVSVLGACGDLGDLSLGRWVEGLVEEQKVELNSFVGSSLIDMYGKCGDLDSAKKVFNKMPKKDIVTWNAMITGYAQNGASDEAIMLFNYMKAVGLIDMYAKCGSLDHARRIFGEMPRKNVVSWNAMISALAVHGQALEAISLFKRMVEEGGDVHANDITFVGVLSACVHAGLVDEGRRWFQMMGLSFGLVPKIEHYSCMVDLLARAGYLNEAWEFIEKMPEKPDAVVLGALLAACRNLGNAEVGERVMLLLLELEPLNSGNYIISSKIYANSNRWNDSARMRGLMRERGVTKTPGCSWIEIANKVHEFHAGEGLHLNSREIHHHQSGWLNRLITKWKVKCHCNKMPPPLEEGGLTSRITAHEIVLYIILKSCLTISWNPSSFPCHCSPWSRWLQ</sequence>
<dbReference type="InterPro" id="IPR046848">
    <property type="entry name" value="E_motif"/>
</dbReference>
<evidence type="ECO:0000313" key="4">
    <source>
        <dbReference type="Proteomes" id="UP001141806"/>
    </source>
</evidence>
<feature type="repeat" description="PPR" evidence="2">
    <location>
        <begin position="95"/>
        <end position="130"/>
    </location>
</feature>
<feature type="repeat" description="PPR" evidence="2">
    <location>
        <begin position="298"/>
        <end position="332"/>
    </location>
</feature>
<dbReference type="InterPro" id="IPR002885">
    <property type="entry name" value="PPR_rpt"/>
</dbReference>
<dbReference type="Gene3D" id="1.25.40.10">
    <property type="entry name" value="Tetratricopeptide repeat domain"/>
    <property type="match status" value="4"/>
</dbReference>
<evidence type="ECO:0000256" key="1">
    <source>
        <dbReference type="ARBA" id="ARBA00022737"/>
    </source>
</evidence>
<dbReference type="AlphaFoldDB" id="A0A9Q0K4G9"/>
<keyword evidence="4" id="KW-1185">Reference proteome</keyword>
<accession>A0A9Q0K4G9</accession>
<dbReference type="GO" id="GO:0003723">
    <property type="term" value="F:RNA binding"/>
    <property type="evidence" value="ECO:0007669"/>
    <property type="project" value="InterPro"/>
</dbReference>
<dbReference type="Pfam" id="PF13041">
    <property type="entry name" value="PPR_2"/>
    <property type="match status" value="2"/>
</dbReference>
<dbReference type="PANTHER" id="PTHR47926">
    <property type="entry name" value="PENTATRICOPEPTIDE REPEAT-CONTAINING PROTEIN"/>
    <property type="match status" value="1"/>
</dbReference>
<comment type="caution">
    <text evidence="3">The sequence shown here is derived from an EMBL/GenBank/DDBJ whole genome shotgun (WGS) entry which is preliminary data.</text>
</comment>
<organism evidence="3 4">
    <name type="scientific">Protea cynaroides</name>
    <dbReference type="NCBI Taxonomy" id="273540"/>
    <lineage>
        <taxon>Eukaryota</taxon>
        <taxon>Viridiplantae</taxon>
        <taxon>Streptophyta</taxon>
        <taxon>Embryophyta</taxon>
        <taxon>Tracheophyta</taxon>
        <taxon>Spermatophyta</taxon>
        <taxon>Magnoliopsida</taxon>
        <taxon>Proteales</taxon>
        <taxon>Proteaceae</taxon>
        <taxon>Protea</taxon>
    </lineage>
</organism>
<dbReference type="GO" id="GO:0009451">
    <property type="term" value="P:RNA modification"/>
    <property type="evidence" value="ECO:0007669"/>
    <property type="project" value="InterPro"/>
</dbReference>
<dbReference type="Pfam" id="PF20431">
    <property type="entry name" value="E_motif"/>
    <property type="match status" value="1"/>
</dbReference>
<proteinExistence type="predicted"/>
<reference evidence="3" key="1">
    <citation type="journal article" date="2023" name="Plant J.">
        <title>The genome of the king protea, Protea cynaroides.</title>
        <authorList>
            <person name="Chang J."/>
            <person name="Duong T.A."/>
            <person name="Schoeman C."/>
            <person name="Ma X."/>
            <person name="Roodt D."/>
            <person name="Barker N."/>
            <person name="Li Z."/>
            <person name="Van de Peer Y."/>
            <person name="Mizrachi E."/>
        </authorList>
    </citation>
    <scope>NUCLEOTIDE SEQUENCE</scope>
    <source>
        <tissue evidence="3">Young leaves</tissue>
    </source>
</reference>
<dbReference type="EMBL" id="JAMYWD010000008">
    <property type="protein sequence ID" value="KAJ4962776.1"/>
    <property type="molecule type" value="Genomic_DNA"/>
</dbReference>
<dbReference type="InterPro" id="IPR046960">
    <property type="entry name" value="PPR_At4g14850-like_plant"/>
</dbReference>
<dbReference type="OrthoDB" id="185373at2759"/>
<dbReference type="PANTHER" id="PTHR47926:SF543">
    <property type="entry name" value="(WILD MALAYSIAN BANANA) HYPOTHETICAL PROTEIN"/>
    <property type="match status" value="1"/>
</dbReference>
<feature type="repeat" description="PPR" evidence="2">
    <location>
        <begin position="427"/>
        <end position="457"/>
    </location>
</feature>
<evidence type="ECO:0000256" key="2">
    <source>
        <dbReference type="PROSITE-ProRule" id="PRU00708"/>
    </source>
</evidence>
<dbReference type="FunFam" id="1.25.40.10:FF:000073">
    <property type="entry name" value="Pentatricopeptide repeat-containing protein chloroplastic"/>
    <property type="match status" value="1"/>
</dbReference>
<dbReference type="NCBIfam" id="TIGR00756">
    <property type="entry name" value="PPR"/>
    <property type="match status" value="6"/>
</dbReference>
<dbReference type="PROSITE" id="PS51375">
    <property type="entry name" value="PPR"/>
    <property type="match status" value="6"/>
</dbReference>
<dbReference type="FunFam" id="1.25.40.10:FF:001093">
    <property type="entry name" value="Pentatricopeptide repeat-containing protein At2g34400"/>
    <property type="match status" value="1"/>
</dbReference>
<dbReference type="Pfam" id="PF01535">
    <property type="entry name" value="PPR"/>
    <property type="match status" value="5"/>
</dbReference>
<name>A0A9Q0K4G9_9MAGN</name>
<dbReference type="InterPro" id="IPR011990">
    <property type="entry name" value="TPR-like_helical_dom_sf"/>
</dbReference>
<dbReference type="FunFam" id="1.25.40.10:FF:001095">
    <property type="entry name" value="Pentatricopeptide repeat-containing protein At2g34400"/>
    <property type="match status" value="1"/>
</dbReference>
<dbReference type="Proteomes" id="UP001141806">
    <property type="component" value="Unassembled WGS sequence"/>
</dbReference>
<evidence type="ECO:0008006" key="5">
    <source>
        <dbReference type="Google" id="ProtNLM"/>
    </source>
</evidence>
<gene>
    <name evidence="3" type="ORF">NE237_022715</name>
</gene>
<keyword evidence="1" id="KW-0677">Repeat</keyword>
<feature type="repeat" description="PPR" evidence="2">
    <location>
        <begin position="197"/>
        <end position="231"/>
    </location>
</feature>
<evidence type="ECO:0000313" key="3">
    <source>
        <dbReference type="EMBL" id="KAJ4962776.1"/>
    </source>
</evidence>